<accession>A0AAW1JMY0</accession>
<gene>
    <name evidence="6" type="ORF">RND81_07G041700</name>
</gene>
<keyword evidence="3" id="KW-0378">Hydrolase</keyword>
<feature type="domain" description="Ubiquitin-like protease family profile" evidence="5">
    <location>
        <begin position="383"/>
        <end position="554"/>
    </location>
</feature>
<reference evidence="6" key="1">
    <citation type="submission" date="2024-03" db="EMBL/GenBank/DDBJ databases">
        <title>WGS assembly of Saponaria officinalis var. Norfolk2.</title>
        <authorList>
            <person name="Jenkins J."/>
            <person name="Shu S."/>
            <person name="Grimwood J."/>
            <person name="Barry K."/>
            <person name="Goodstein D."/>
            <person name="Schmutz J."/>
            <person name="Leebens-Mack J."/>
            <person name="Osbourn A."/>
        </authorList>
    </citation>
    <scope>NUCLEOTIDE SEQUENCE [LARGE SCALE GENOMIC DNA]</scope>
    <source>
        <strain evidence="6">JIC</strain>
    </source>
</reference>
<dbReference type="InterPro" id="IPR003653">
    <property type="entry name" value="Peptidase_C48_C"/>
</dbReference>
<comment type="similarity">
    <text evidence="1">Belongs to the peptidase C48 family.</text>
</comment>
<dbReference type="SUPFAM" id="SSF54001">
    <property type="entry name" value="Cysteine proteinases"/>
    <property type="match status" value="1"/>
</dbReference>
<protein>
    <recommendedName>
        <fullName evidence="5">Ubiquitin-like protease family profile domain-containing protein</fullName>
    </recommendedName>
</protein>
<dbReference type="EMBL" id="JBDFQZ010000007">
    <property type="protein sequence ID" value="KAK9705216.1"/>
    <property type="molecule type" value="Genomic_DNA"/>
</dbReference>
<feature type="compositionally biased region" description="Basic and acidic residues" evidence="4">
    <location>
        <begin position="12"/>
        <end position="30"/>
    </location>
</feature>
<dbReference type="GO" id="GO:0008234">
    <property type="term" value="F:cysteine-type peptidase activity"/>
    <property type="evidence" value="ECO:0007669"/>
    <property type="project" value="InterPro"/>
</dbReference>
<dbReference type="Pfam" id="PF02902">
    <property type="entry name" value="Peptidase_C48"/>
    <property type="match status" value="1"/>
</dbReference>
<dbReference type="PROSITE" id="PS50600">
    <property type="entry name" value="ULP_PROTEASE"/>
    <property type="match status" value="1"/>
</dbReference>
<dbReference type="InterPro" id="IPR058352">
    <property type="entry name" value="DUF8039"/>
</dbReference>
<keyword evidence="2" id="KW-0645">Protease</keyword>
<dbReference type="PANTHER" id="PTHR33018">
    <property type="entry name" value="OS10G0338966 PROTEIN-RELATED"/>
    <property type="match status" value="1"/>
</dbReference>
<dbReference type="Proteomes" id="UP001443914">
    <property type="component" value="Unassembled WGS sequence"/>
</dbReference>
<evidence type="ECO:0000256" key="4">
    <source>
        <dbReference type="SAM" id="MobiDB-lite"/>
    </source>
</evidence>
<keyword evidence="7" id="KW-1185">Reference proteome</keyword>
<dbReference type="InterPro" id="IPR038765">
    <property type="entry name" value="Papain-like_cys_pep_sf"/>
</dbReference>
<sequence>MRDIRSMCSPLVEEKSKKAVESVKHNEHPHVMGRRGYNQRIPEWVAESSMSSTSPLSSNSLLTDRSWRWIKGRSKSDGKIPNEKTKKVAEQMEEWRKKVEVGEFLPDRYDDVLSHSLNKKEHSGRVRGFGGGVSIKDVFGTSSRTSQRSIGISDTEVAEITERVRKETVESLGSLIRQETVSILKRMGLQVPEDLEEPQSSCQLANPVNSGVGPTHIEIKEPTKCQLACLYDGAAFIVAVGTIYPSDDKNQVIHSTPLLEGNVKVSIDKVLESTAPLPIPTQYHERVGDAVGSFVQWPKELIRFGEEFGSLTSCPPITTKKKQLSKGSGINPPTELKLDKCIPSMGPECQKLHDYLALMRPDTKIFEVVLSSKMFHFKEDKPIFLTEEDLTQLFRMAFINVSCIQVFMIFLQKLWEEKDQVVSSVGFLCPTIMSQVGKDQKLNDQVVTYVECSLLNMGNVDIILVTFYQEMHWMLIIICPLIHEAYFCDPMATTKRDTSFKHVLQMRSAFRTFRARGGSTFKAGSSLKWSNIVCQQQLGSTECGYYVMRYMLDIIRHYHSIKDKQKWFGSKNAYTREEINEVRELWATYFMDNHL</sequence>
<evidence type="ECO:0000256" key="2">
    <source>
        <dbReference type="ARBA" id="ARBA00022670"/>
    </source>
</evidence>
<proteinExistence type="inferred from homology"/>
<organism evidence="6 7">
    <name type="scientific">Saponaria officinalis</name>
    <name type="common">Common soapwort</name>
    <name type="synonym">Lychnis saponaria</name>
    <dbReference type="NCBI Taxonomy" id="3572"/>
    <lineage>
        <taxon>Eukaryota</taxon>
        <taxon>Viridiplantae</taxon>
        <taxon>Streptophyta</taxon>
        <taxon>Embryophyta</taxon>
        <taxon>Tracheophyta</taxon>
        <taxon>Spermatophyta</taxon>
        <taxon>Magnoliopsida</taxon>
        <taxon>eudicotyledons</taxon>
        <taxon>Gunneridae</taxon>
        <taxon>Pentapetalae</taxon>
        <taxon>Caryophyllales</taxon>
        <taxon>Caryophyllaceae</taxon>
        <taxon>Caryophylleae</taxon>
        <taxon>Saponaria</taxon>
    </lineage>
</organism>
<evidence type="ECO:0000313" key="7">
    <source>
        <dbReference type="Proteomes" id="UP001443914"/>
    </source>
</evidence>
<comment type="caution">
    <text evidence="6">The sequence shown here is derived from an EMBL/GenBank/DDBJ whole genome shotgun (WGS) entry which is preliminary data.</text>
</comment>
<evidence type="ECO:0000256" key="1">
    <source>
        <dbReference type="ARBA" id="ARBA00005234"/>
    </source>
</evidence>
<dbReference type="GO" id="GO:0006508">
    <property type="term" value="P:proteolysis"/>
    <property type="evidence" value="ECO:0007669"/>
    <property type="project" value="UniProtKB-KW"/>
</dbReference>
<evidence type="ECO:0000313" key="6">
    <source>
        <dbReference type="EMBL" id="KAK9705216.1"/>
    </source>
</evidence>
<name>A0AAW1JMY0_SAPOF</name>
<dbReference type="PANTHER" id="PTHR33018:SF31">
    <property type="entry name" value="TRANSPOSASE, PTTA_EN_SPM, PLANT"/>
    <property type="match status" value="1"/>
</dbReference>
<dbReference type="Gene3D" id="3.40.395.10">
    <property type="entry name" value="Adenoviral Proteinase, Chain A"/>
    <property type="match status" value="1"/>
</dbReference>
<evidence type="ECO:0000259" key="5">
    <source>
        <dbReference type="PROSITE" id="PS50600"/>
    </source>
</evidence>
<feature type="region of interest" description="Disordered" evidence="4">
    <location>
        <begin position="1"/>
        <end position="35"/>
    </location>
</feature>
<dbReference type="Pfam" id="PF26133">
    <property type="entry name" value="DUF8039"/>
    <property type="match status" value="1"/>
</dbReference>
<dbReference type="AlphaFoldDB" id="A0AAW1JMY0"/>
<evidence type="ECO:0000256" key="3">
    <source>
        <dbReference type="ARBA" id="ARBA00022801"/>
    </source>
</evidence>